<dbReference type="EMBL" id="FNAI01000028">
    <property type="protein sequence ID" value="SDF75173.1"/>
    <property type="molecule type" value="Genomic_DNA"/>
</dbReference>
<evidence type="ECO:0000313" key="1">
    <source>
        <dbReference type="EMBL" id="SDF75173.1"/>
    </source>
</evidence>
<dbReference type="Proteomes" id="UP000199072">
    <property type="component" value="Unassembled WGS sequence"/>
</dbReference>
<sequence length="116" mass="13065">MVPESEFKLIIVKNISIELNCTNLMIHNVLLINKCKILSLARKSQHREYRYEDPSESVIKISAITAIPAILDMICRTTGMGFAPVARVTDERWVACAVLDKINFGLPVLIPILSKR</sequence>
<proteinExistence type="predicted"/>
<dbReference type="STRING" id="1391627.SAMN05216464_12820"/>
<name>A0A1G7NMD5_9SPHI</name>
<evidence type="ECO:0000313" key="2">
    <source>
        <dbReference type="Proteomes" id="UP000199072"/>
    </source>
</evidence>
<keyword evidence="2" id="KW-1185">Reference proteome</keyword>
<protein>
    <submittedName>
        <fullName evidence="1">Uncharacterized protein</fullName>
    </submittedName>
</protein>
<dbReference type="AlphaFoldDB" id="A0A1G7NMD5"/>
<gene>
    <name evidence="1" type="ORF">SAMN05216464_12820</name>
</gene>
<accession>A0A1G7NMD5</accession>
<reference evidence="1 2" key="1">
    <citation type="submission" date="2016-10" db="EMBL/GenBank/DDBJ databases">
        <authorList>
            <person name="de Groot N.N."/>
        </authorList>
    </citation>
    <scope>NUCLEOTIDE SEQUENCE [LARGE SCALE GENOMIC DNA]</scope>
    <source>
        <strain evidence="1 2">47C3B</strain>
    </source>
</reference>
<organism evidence="1 2">
    <name type="scientific">Mucilaginibacter pineti</name>
    <dbReference type="NCBI Taxonomy" id="1391627"/>
    <lineage>
        <taxon>Bacteria</taxon>
        <taxon>Pseudomonadati</taxon>
        <taxon>Bacteroidota</taxon>
        <taxon>Sphingobacteriia</taxon>
        <taxon>Sphingobacteriales</taxon>
        <taxon>Sphingobacteriaceae</taxon>
        <taxon>Mucilaginibacter</taxon>
    </lineage>
</organism>